<gene>
    <name evidence="1" type="ORF">GMO17_22675</name>
</gene>
<organism evidence="1 2">
    <name type="scientific">Pseudomonas coronafaciens pv. coronafaciens</name>
    <dbReference type="NCBI Taxonomy" id="235275"/>
    <lineage>
        <taxon>Bacteria</taxon>
        <taxon>Pseudomonadati</taxon>
        <taxon>Pseudomonadota</taxon>
        <taxon>Gammaproteobacteria</taxon>
        <taxon>Pseudomonadales</taxon>
        <taxon>Pseudomonadaceae</taxon>
        <taxon>Pseudomonas</taxon>
        <taxon>Pseudomonas coronafaciens</taxon>
    </lineage>
</organism>
<sequence>MTRYSRAVGHLSTGQPAADLVIHLQPDDRSSCGQNPSDKEGVRFIQPLPVSARVRFVVRLTDVTEVEGQEKPAFIAEPLTLCFV</sequence>
<reference evidence="1 2" key="1">
    <citation type="submission" date="2019-11" db="EMBL/GenBank/DDBJ databases">
        <title>Complete genome sequence of Pseudomonas syringae pv. coronafaciens isolate B19001 originated in imported oat cereal.</title>
        <authorList>
            <person name="Kim S.M."/>
            <person name="Lee B.C."/>
            <person name="Seo S.J."/>
            <person name="Lee J.E."/>
            <person name="Choi N.J."/>
            <person name="Park J.H."/>
        </authorList>
    </citation>
    <scope>NUCLEOTIDE SEQUENCE [LARGE SCALE GENOMIC DNA]</scope>
    <source>
        <strain evidence="1 2">B19001</strain>
    </source>
</reference>
<dbReference type="Proteomes" id="UP000423413">
    <property type="component" value="Chromosome"/>
</dbReference>
<dbReference type="EMBL" id="CP046441">
    <property type="protein sequence ID" value="QGT83760.1"/>
    <property type="molecule type" value="Genomic_DNA"/>
</dbReference>
<dbReference type="AlphaFoldDB" id="A0AAE6QJS8"/>
<proteinExistence type="predicted"/>
<accession>A0AAE6QJS8</accession>
<evidence type="ECO:0008006" key="3">
    <source>
        <dbReference type="Google" id="ProtNLM"/>
    </source>
</evidence>
<name>A0AAE6QJS8_9PSED</name>
<evidence type="ECO:0000313" key="1">
    <source>
        <dbReference type="EMBL" id="QGT83760.1"/>
    </source>
</evidence>
<protein>
    <recommendedName>
        <fullName evidence="3">MaoC-like dehydratase</fullName>
    </recommendedName>
</protein>
<evidence type="ECO:0000313" key="2">
    <source>
        <dbReference type="Proteomes" id="UP000423413"/>
    </source>
</evidence>